<name>A0A9N7YWU7_PLEPL</name>
<evidence type="ECO:0000313" key="1">
    <source>
        <dbReference type="EMBL" id="CAB1440680.1"/>
    </source>
</evidence>
<dbReference type="EMBL" id="CADEAL010002489">
    <property type="protein sequence ID" value="CAB1440680.1"/>
    <property type="molecule type" value="Genomic_DNA"/>
</dbReference>
<comment type="caution">
    <text evidence="1">The sequence shown here is derived from an EMBL/GenBank/DDBJ whole genome shotgun (WGS) entry which is preliminary data.</text>
</comment>
<dbReference type="AlphaFoldDB" id="A0A9N7YWU7"/>
<sequence length="105" mass="11420">MGLGLLEDKSLQGLHDVGHQFPRPVVLGATGTRCLRHRNEAGRLPELRDPLKTQAHVEDTVKHSTEMGGTGFEHLGADTIGVHSLALKKEISVEGRPKRNSQSPI</sequence>
<accession>A0A9N7YWU7</accession>
<evidence type="ECO:0000313" key="2">
    <source>
        <dbReference type="Proteomes" id="UP001153269"/>
    </source>
</evidence>
<gene>
    <name evidence="1" type="ORF">PLEPLA_LOCUS28446</name>
</gene>
<protein>
    <submittedName>
        <fullName evidence="1">Uncharacterized protein</fullName>
    </submittedName>
</protein>
<proteinExistence type="predicted"/>
<organism evidence="1 2">
    <name type="scientific">Pleuronectes platessa</name>
    <name type="common">European plaice</name>
    <dbReference type="NCBI Taxonomy" id="8262"/>
    <lineage>
        <taxon>Eukaryota</taxon>
        <taxon>Metazoa</taxon>
        <taxon>Chordata</taxon>
        <taxon>Craniata</taxon>
        <taxon>Vertebrata</taxon>
        <taxon>Euteleostomi</taxon>
        <taxon>Actinopterygii</taxon>
        <taxon>Neopterygii</taxon>
        <taxon>Teleostei</taxon>
        <taxon>Neoteleostei</taxon>
        <taxon>Acanthomorphata</taxon>
        <taxon>Carangaria</taxon>
        <taxon>Pleuronectiformes</taxon>
        <taxon>Pleuronectoidei</taxon>
        <taxon>Pleuronectidae</taxon>
        <taxon>Pleuronectes</taxon>
    </lineage>
</organism>
<keyword evidence="2" id="KW-1185">Reference proteome</keyword>
<dbReference type="Proteomes" id="UP001153269">
    <property type="component" value="Unassembled WGS sequence"/>
</dbReference>
<reference evidence="1" key="1">
    <citation type="submission" date="2020-03" db="EMBL/GenBank/DDBJ databases">
        <authorList>
            <person name="Weist P."/>
        </authorList>
    </citation>
    <scope>NUCLEOTIDE SEQUENCE</scope>
</reference>